<dbReference type="EMBL" id="WMBA01000035">
    <property type="protein sequence ID" value="MTD56522.1"/>
    <property type="molecule type" value="Genomic_DNA"/>
</dbReference>
<protein>
    <submittedName>
        <fullName evidence="1">Uncharacterized protein</fullName>
    </submittedName>
</protein>
<organism evidence="1 2">
    <name type="scientific">Amycolatopsis pithecellobii</name>
    <dbReference type="NCBI Taxonomy" id="664692"/>
    <lineage>
        <taxon>Bacteria</taxon>
        <taxon>Bacillati</taxon>
        <taxon>Actinomycetota</taxon>
        <taxon>Actinomycetes</taxon>
        <taxon>Pseudonocardiales</taxon>
        <taxon>Pseudonocardiaceae</taxon>
        <taxon>Amycolatopsis</taxon>
    </lineage>
</organism>
<dbReference type="AlphaFoldDB" id="A0A6N7YX67"/>
<evidence type="ECO:0000313" key="1">
    <source>
        <dbReference type="EMBL" id="MTD56522.1"/>
    </source>
</evidence>
<keyword evidence="2" id="KW-1185">Reference proteome</keyword>
<gene>
    <name evidence="1" type="ORF">GKO32_21465</name>
</gene>
<comment type="caution">
    <text evidence="1">The sequence shown here is derived from an EMBL/GenBank/DDBJ whole genome shotgun (WGS) entry which is preliminary data.</text>
</comment>
<name>A0A6N7YX67_9PSEU</name>
<evidence type="ECO:0000313" key="2">
    <source>
        <dbReference type="Proteomes" id="UP000440096"/>
    </source>
</evidence>
<sequence length="108" mass="11922">MASPPESTKTSLRQRLLARARDRWPQLATVQVRHHGAFAYVTGELTDGTTLPLFRLRYNGSASSWGFAIYRASHEDYENSILPSGYPSGTPQEALDCACGLYLNDTTA</sequence>
<accession>A0A6N7YX67</accession>
<dbReference type="RefSeq" id="WP_154758683.1">
    <property type="nucleotide sequence ID" value="NZ_WMBA01000035.1"/>
</dbReference>
<dbReference type="Proteomes" id="UP000440096">
    <property type="component" value="Unassembled WGS sequence"/>
</dbReference>
<dbReference type="OrthoDB" id="5419957at2"/>
<reference evidence="1 2" key="1">
    <citation type="submission" date="2019-11" db="EMBL/GenBank/DDBJ databases">
        <title>Draft genome of Amycolatopsis RM579.</title>
        <authorList>
            <person name="Duangmal K."/>
            <person name="Mingma R."/>
        </authorList>
    </citation>
    <scope>NUCLEOTIDE SEQUENCE [LARGE SCALE GENOMIC DNA]</scope>
    <source>
        <strain evidence="1 2">RM579</strain>
    </source>
</reference>
<proteinExistence type="predicted"/>